<dbReference type="AlphaFoldDB" id="G7YDM2"/>
<protein>
    <submittedName>
        <fullName evidence="1">Uncharacterized protein</fullName>
    </submittedName>
</protein>
<name>G7YDM2_CLOSI</name>
<accession>G7YDM2</accession>
<keyword evidence="2" id="KW-1185">Reference proteome</keyword>
<organism evidence="1 2">
    <name type="scientific">Clonorchis sinensis</name>
    <name type="common">Chinese liver fluke</name>
    <dbReference type="NCBI Taxonomy" id="79923"/>
    <lineage>
        <taxon>Eukaryota</taxon>
        <taxon>Metazoa</taxon>
        <taxon>Spiralia</taxon>
        <taxon>Lophotrochozoa</taxon>
        <taxon>Platyhelminthes</taxon>
        <taxon>Trematoda</taxon>
        <taxon>Digenea</taxon>
        <taxon>Opisthorchiida</taxon>
        <taxon>Opisthorchiata</taxon>
        <taxon>Opisthorchiidae</taxon>
        <taxon>Clonorchis</taxon>
    </lineage>
</organism>
<feature type="non-terminal residue" evidence="1">
    <location>
        <position position="1"/>
    </location>
</feature>
<gene>
    <name evidence="1" type="ORF">CLF_105512</name>
</gene>
<dbReference type="EMBL" id="DF143107">
    <property type="protein sequence ID" value="GAA51056.1"/>
    <property type="molecule type" value="Genomic_DNA"/>
</dbReference>
<reference key="2">
    <citation type="submission" date="2011-10" db="EMBL/GenBank/DDBJ databases">
        <title>The genome and transcriptome sequence of Clonorchis sinensis provide insights into the carcinogenic liver fluke.</title>
        <authorList>
            <person name="Wang X."/>
            <person name="Huang Y."/>
            <person name="Chen W."/>
            <person name="Liu H."/>
            <person name="Guo L."/>
            <person name="Chen Y."/>
            <person name="Luo F."/>
            <person name="Zhou W."/>
            <person name="Sun J."/>
            <person name="Mao Q."/>
            <person name="Liang P."/>
            <person name="Zhou C."/>
            <person name="Tian Y."/>
            <person name="Men J."/>
            <person name="Lv X."/>
            <person name="Huang L."/>
            <person name="Zhou J."/>
            <person name="Hu Y."/>
            <person name="Li R."/>
            <person name="Zhang F."/>
            <person name="Lei H."/>
            <person name="Li X."/>
            <person name="Hu X."/>
            <person name="Liang C."/>
            <person name="Xu J."/>
            <person name="Wu Z."/>
            <person name="Yu X."/>
        </authorList>
    </citation>
    <scope>NUCLEOTIDE SEQUENCE</scope>
    <source>
        <strain>Henan</strain>
    </source>
</reference>
<dbReference type="Proteomes" id="UP000008909">
    <property type="component" value="Unassembled WGS sequence"/>
</dbReference>
<reference evidence="1" key="1">
    <citation type="journal article" date="2011" name="Genome Biol.">
        <title>The draft genome of the carcinogenic human liver fluke Clonorchis sinensis.</title>
        <authorList>
            <person name="Wang X."/>
            <person name="Chen W."/>
            <person name="Huang Y."/>
            <person name="Sun J."/>
            <person name="Men J."/>
            <person name="Liu H."/>
            <person name="Luo F."/>
            <person name="Guo L."/>
            <person name="Lv X."/>
            <person name="Deng C."/>
            <person name="Zhou C."/>
            <person name="Fan Y."/>
            <person name="Li X."/>
            <person name="Huang L."/>
            <person name="Hu Y."/>
            <person name="Liang C."/>
            <person name="Hu X."/>
            <person name="Xu J."/>
            <person name="Yu X."/>
        </authorList>
    </citation>
    <scope>NUCLEOTIDE SEQUENCE [LARGE SCALE GENOMIC DNA]</scope>
    <source>
        <strain evidence="1">Henan</strain>
    </source>
</reference>
<sequence>SGPSIVIIIDGMTSLLNTDASLPYNHELFESLIVKKIIKHLGKSSEKHHSKEQMDRDSHWRLRFIEQQKICDLLRDQQRCTQDKLKLKDIELQRCMAELAEYKSFRRDMEDTVLHLQQQILKNMRYCMHFTPSKYKALPQDAECANKVGRRSTGAPTRLSVEGRSASSVTVIKPDRCALRTREDCLSLIVGVLEALPTYHDANLVDREYAGNIVLIFEKKKAQVFLDKLKVISSFGTRFASTNVISHSRRFVNVHLHKPSVREDDTGLFSRSQLRFPRDRSHGSIKIIFGITGFLGLFGLPNLASPPDFTVGAHAHLHLTPDGSFVSALVDSATSSDLNLSAESPSHGLLHVNKDYYQITSQSEEDFDSSYDASEYGTPRENRNLWWAVEGFSRTLSVVCCASRKHNQIEEGQCDISTIKLQTSELMEDKLNTTIRKVRFLKTTTECPGSTETLSSVDVDQTDNVPSIYSASQLSIKPRQRESALLKLKLLFTLEIIGSQYCSTTNHKSHAARAAIFRWVQEAGLPNTAATEMRIPCPIVATLTSVKRLSRVQSMSVKLRQGTTLVPVSVMEGPCEHRYCDIKISTDQSTMSKLRFHGYQTQFNGLLAQNLGLLTPSCVGFVRNIRPPHDVDIFSLYGSEASVLNTAVTLSMMIMMRLMMIDAPVLRILFLTAEMSQNK</sequence>
<evidence type="ECO:0000313" key="2">
    <source>
        <dbReference type="Proteomes" id="UP000008909"/>
    </source>
</evidence>
<evidence type="ECO:0000313" key="1">
    <source>
        <dbReference type="EMBL" id="GAA51056.1"/>
    </source>
</evidence>
<proteinExistence type="predicted"/>